<feature type="compositionally biased region" description="Acidic residues" evidence="4">
    <location>
        <begin position="131"/>
        <end position="147"/>
    </location>
</feature>
<accession>A0A397DLJ4</accession>
<protein>
    <submittedName>
        <fullName evidence="5">Uncharacterized protein</fullName>
    </submittedName>
</protein>
<evidence type="ECO:0000256" key="3">
    <source>
        <dbReference type="ARBA" id="ARBA00023242"/>
    </source>
</evidence>
<feature type="compositionally biased region" description="Acidic residues" evidence="4">
    <location>
        <begin position="59"/>
        <end position="73"/>
    </location>
</feature>
<feature type="compositionally biased region" description="Low complexity" evidence="4">
    <location>
        <begin position="729"/>
        <end position="740"/>
    </location>
</feature>
<dbReference type="PANTHER" id="PTHR14150">
    <property type="entry name" value="U3 SMALL NUCLEOLAR RNA-ASSOCIATED PROTEIN 14"/>
    <property type="match status" value="1"/>
</dbReference>
<dbReference type="EMBL" id="QUTD01005160">
    <property type="protein sequence ID" value="RHY63714.1"/>
    <property type="molecule type" value="Genomic_DNA"/>
</dbReference>
<reference evidence="5 6" key="1">
    <citation type="submission" date="2018-08" db="EMBL/GenBank/DDBJ databases">
        <title>Aphanomyces genome sequencing and annotation.</title>
        <authorList>
            <person name="Minardi D."/>
            <person name="Oidtmann B."/>
            <person name="Van Der Giezen M."/>
            <person name="Studholme D.J."/>
        </authorList>
    </citation>
    <scope>NUCLEOTIDE SEQUENCE [LARGE SCALE GENOMIC DNA]</scope>
    <source>
        <strain evidence="5 6">D2</strain>
    </source>
</reference>
<feature type="compositionally biased region" description="Acidic residues" evidence="4">
    <location>
        <begin position="465"/>
        <end position="478"/>
    </location>
</feature>
<dbReference type="Pfam" id="PF04615">
    <property type="entry name" value="Utp14"/>
    <property type="match status" value="1"/>
</dbReference>
<feature type="region of interest" description="Disordered" evidence="4">
    <location>
        <begin position="1"/>
        <end position="183"/>
    </location>
</feature>
<feature type="compositionally biased region" description="Basic residues" evidence="4">
    <location>
        <begin position="1"/>
        <end position="15"/>
    </location>
</feature>
<feature type="compositionally biased region" description="Basic residues" evidence="4">
    <location>
        <begin position="656"/>
        <end position="667"/>
    </location>
</feature>
<dbReference type="VEuPathDB" id="FungiDB:H257_00526"/>
<name>A0A397DLJ4_APHAT</name>
<gene>
    <name evidence="5" type="ORF">DYB30_000113</name>
</gene>
<dbReference type="GO" id="GO:0006364">
    <property type="term" value="P:rRNA processing"/>
    <property type="evidence" value="ECO:0007669"/>
    <property type="project" value="InterPro"/>
</dbReference>
<dbReference type="AlphaFoldDB" id="A0A397DLJ4"/>
<feature type="region of interest" description="Disordered" evidence="4">
    <location>
        <begin position="708"/>
        <end position="741"/>
    </location>
</feature>
<feature type="region of interest" description="Disordered" evidence="4">
    <location>
        <begin position="896"/>
        <end position="926"/>
    </location>
</feature>
<keyword evidence="2" id="KW-0597">Phosphoprotein</keyword>
<sequence>MARKGGKGKGAAKRKAPLDVYEHGDTHDDLKEQRENDRMDVDGVYEYEAPEKISRDQDSEIDEDEAFNSDDDATFGTFFSGGNKKTNAQGGGKSSADSDDNTVDDDVDDEDAGDLLSDMLGTAPASRLDTADDSGDDSGDDEDDDDDEKHASLLKMVHSAAKGPKRKFTHAETSEDVAPSAFSKKLGGSALTLEGLLGASITGLPGDDDGDDDDTVQSSTAVKSLKQQLAHLEKDDSKLQAPAAPVVEARASRKVAYTDKKKQMDVFQPVVKANREKETLDFRAQGTQRVENLTVASLTSKFVPEKPLENDVAALLEASGWSDKTMLKEEAAELAANEVSVDEVRARQGELAKMRAMMFYQEQKNKRIKKIKSKLYHKIRNKQEDRKERMALRELDPEFAAQMDADEAEKRAEERMTLKHTNTSKWVKHQLGRGVGADQGTRSAIADQLRRGDDLRKKMQSVNPDSEDDSDDSDDDAEHLDGMTETEKLQHRLQKKAAALVMDIEADGHSTDKVKGLQGMKFMQKAVEKQRERALDEAEALLKELRGDDYDAGDMTDDDDVATKSPPKKKVKVTAADRKIVDKDMVQGSLQTKAVMMDKSHKTRVASAIKIDFDGDGQSSSATAAVHTEAEADEAVAAVGTPAVPEENPWLSGSKVGKKRRKRHGKHKSEGSASVATAVATLAAVSTADKDHPVTPLMPLNAINKKRKDVSSDAAGLEADDAPQKKAKSSSTSKQPPTAQEELVRKAFAFAEDTENEISKEKELLAARDADVKVGAEVARLTGMEGWGSWAGEGIKPSKRQNARLALAHRTVQEAKEAALAKRKDHKMDAVLINEKKDKKAAKFMVNTVPYPFTSREQYELAMRNPLGSDWNTARASNAMTVPEVMARAGKIIQPLRLTNEQRAPKPPPKVASKTARQGKQRKAKF</sequence>
<evidence type="ECO:0000313" key="5">
    <source>
        <dbReference type="EMBL" id="RHY63714.1"/>
    </source>
</evidence>
<dbReference type="GO" id="GO:0032040">
    <property type="term" value="C:small-subunit processome"/>
    <property type="evidence" value="ECO:0007669"/>
    <property type="project" value="InterPro"/>
</dbReference>
<comment type="caution">
    <text evidence="5">The sequence shown here is derived from an EMBL/GenBank/DDBJ whole genome shotgun (WGS) entry which is preliminary data.</text>
</comment>
<feature type="compositionally biased region" description="Basic and acidic residues" evidence="4">
    <location>
        <begin position="16"/>
        <end position="41"/>
    </location>
</feature>
<organism evidence="5 6">
    <name type="scientific">Aphanomyces astaci</name>
    <name type="common">Crayfish plague agent</name>
    <dbReference type="NCBI Taxonomy" id="112090"/>
    <lineage>
        <taxon>Eukaryota</taxon>
        <taxon>Sar</taxon>
        <taxon>Stramenopiles</taxon>
        <taxon>Oomycota</taxon>
        <taxon>Saprolegniomycetes</taxon>
        <taxon>Saprolegniales</taxon>
        <taxon>Verrucalvaceae</taxon>
        <taxon>Aphanomyces</taxon>
    </lineage>
</organism>
<dbReference type="InterPro" id="IPR006709">
    <property type="entry name" value="SSU_processome_Utp14"/>
</dbReference>
<feature type="compositionally biased region" description="Basic and acidic residues" evidence="4">
    <location>
        <begin position="479"/>
        <end position="489"/>
    </location>
</feature>
<feature type="region of interest" description="Disordered" evidence="4">
    <location>
        <begin position="429"/>
        <end position="489"/>
    </location>
</feature>
<comment type="subcellular location">
    <subcellularLocation>
        <location evidence="1">Nucleus</location>
        <location evidence="1">Nucleolus</location>
    </subcellularLocation>
</comment>
<evidence type="ECO:0000313" key="6">
    <source>
        <dbReference type="Proteomes" id="UP000266643"/>
    </source>
</evidence>
<feature type="region of interest" description="Disordered" evidence="4">
    <location>
        <begin position="552"/>
        <end position="576"/>
    </location>
</feature>
<feature type="region of interest" description="Disordered" evidence="4">
    <location>
        <begin position="638"/>
        <end position="674"/>
    </location>
</feature>
<evidence type="ECO:0000256" key="4">
    <source>
        <dbReference type="SAM" id="MobiDB-lite"/>
    </source>
</evidence>
<feature type="compositionally biased region" description="Acidic residues" evidence="4">
    <location>
        <begin position="97"/>
        <end position="113"/>
    </location>
</feature>
<evidence type="ECO:0000256" key="1">
    <source>
        <dbReference type="ARBA" id="ARBA00004604"/>
    </source>
</evidence>
<keyword evidence="3" id="KW-0539">Nucleus</keyword>
<feature type="compositionally biased region" description="Basic and acidic residues" evidence="4">
    <location>
        <begin position="49"/>
        <end position="58"/>
    </location>
</feature>
<evidence type="ECO:0000256" key="2">
    <source>
        <dbReference type="ARBA" id="ARBA00022553"/>
    </source>
</evidence>
<proteinExistence type="predicted"/>
<feature type="compositionally biased region" description="Basic residues" evidence="4">
    <location>
        <begin position="917"/>
        <end position="926"/>
    </location>
</feature>
<dbReference type="Proteomes" id="UP000266643">
    <property type="component" value="Unassembled WGS sequence"/>
</dbReference>
<feature type="compositionally biased region" description="Basic and acidic residues" evidence="4">
    <location>
        <begin position="448"/>
        <end position="457"/>
    </location>
</feature>
<dbReference type="PANTHER" id="PTHR14150:SF12">
    <property type="entry name" value="U3 SMALL NUCLEOLAR RNA-ASSOCIATED PROTEIN 14 HOMOLOG A"/>
    <property type="match status" value="1"/>
</dbReference>